<dbReference type="Proteomes" id="UP000594943">
    <property type="component" value="Chromosome 1"/>
</dbReference>
<dbReference type="GO" id="GO:0003824">
    <property type="term" value="F:catalytic activity"/>
    <property type="evidence" value="ECO:0007669"/>
    <property type="project" value="InterPro"/>
</dbReference>
<dbReference type="KEGG" id="bhg:I6G56_04175"/>
<organism evidence="1 2">
    <name type="scientific">Burkholderia humptydooensis</name>
    <dbReference type="NCBI Taxonomy" id="430531"/>
    <lineage>
        <taxon>Bacteria</taxon>
        <taxon>Pseudomonadati</taxon>
        <taxon>Pseudomonadota</taxon>
        <taxon>Betaproteobacteria</taxon>
        <taxon>Burkholderiales</taxon>
        <taxon>Burkholderiaceae</taxon>
        <taxon>Burkholderia</taxon>
        <taxon>pseudomallei group</taxon>
    </lineage>
</organism>
<dbReference type="GO" id="GO:0046914">
    <property type="term" value="F:transition metal ion binding"/>
    <property type="evidence" value="ECO:0007669"/>
    <property type="project" value="InterPro"/>
</dbReference>
<name>A0A7U4P689_9BURK</name>
<evidence type="ECO:0000313" key="1">
    <source>
        <dbReference type="EMBL" id="QPS44307.1"/>
    </source>
</evidence>
<dbReference type="AlphaFoldDB" id="A0A7U4P689"/>
<dbReference type="InterPro" id="IPR036648">
    <property type="entry name" value="CN_Hdrase_a/SCN_Hdrase_g_sf"/>
</dbReference>
<evidence type="ECO:0000313" key="2">
    <source>
        <dbReference type="Proteomes" id="UP000594943"/>
    </source>
</evidence>
<dbReference type="Gene3D" id="3.90.330.10">
    <property type="entry name" value="Nitrile hydratase alpha /Thiocyanate hydrolase gamma"/>
    <property type="match status" value="1"/>
</dbReference>
<dbReference type="NCBIfam" id="TIGR03795">
    <property type="entry name" value="RNP_Burkhold"/>
    <property type="match status" value="1"/>
</dbReference>
<dbReference type="RefSeq" id="WP_015601332.1">
    <property type="nucleotide sequence ID" value="NZ_CM003626.1"/>
</dbReference>
<accession>A0A7U4P689</accession>
<proteinExistence type="predicted"/>
<reference evidence="1 2" key="1">
    <citation type="submission" date="2020-12" db="EMBL/GenBank/DDBJ databases">
        <title>FDA dAtabase for Regulatory Grade micrObial Sequences (FDA-ARGOS): Supporting development and validation of Infectious Disease Dx tests.</title>
        <authorList>
            <person name="Nelson B."/>
            <person name="Plummer A."/>
            <person name="Tallon L."/>
            <person name="Sadzewicz L."/>
            <person name="Zhao X."/>
            <person name="Boylan J."/>
            <person name="Ott S."/>
            <person name="Bowen H."/>
            <person name="Vavikolanu K."/>
            <person name="Mehta A."/>
            <person name="Aluvathingal J."/>
            <person name="Nadendla S."/>
            <person name="Myers T."/>
            <person name="Yan Y."/>
            <person name="Sichtig H."/>
        </authorList>
    </citation>
    <scope>NUCLEOTIDE SEQUENCE [LARGE SCALE GENOMIC DNA]</scope>
    <source>
        <strain evidence="1 2">FDAARGOS_899</strain>
    </source>
</reference>
<dbReference type="EMBL" id="CP065686">
    <property type="protein sequence ID" value="QPS44307.1"/>
    <property type="molecule type" value="Genomic_DNA"/>
</dbReference>
<sequence>MTDRSPSIPTYDQFLEYRAVIVQAIAAAWHDPQFRKDLIAHPVDALYKRFDYRFPMKMHLKVHDDSATWTPLTNGGWTTKEVNGLDLVLPPAPPPEQRAAALAAYNARHISLFGPDRKEI</sequence>
<gene>
    <name evidence="1" type="ORF">I6G56_04175</name>
</gene>
<dbReference type="SUPFAM" id="SSF56209">
    <property type="entry name" value="Nitrile hydratase alpha chain"/>
    <property type="match status" value="1"/>
</dbReference>
<protein>
    <submittedName>
        <fullName evidence="1">BMA_0021/BMA_0022 family TOMM bacteriocin</fullName>
    </submittedName>
</protein>
<dbReference type="InterPro" id="IPR022261">
    <property type="entry name" value="RNP_Burkhold"/>
</dbReference>
<accession>A0A7T2WYK5</accession>